<dbReference type="Proteomes" id="UP000627464">
    <property type="component" value="Unassembled WGS sequence"/>
</dbReference>
<proteinExistence type="predicted"/>
<protein>
    <recommendedName>
        <fullName evidence="3">Lipoprotein</fullName>
    </recommendedName>
</protein>
<name>A0ABQ1H800_9GAMM</name>
<dbReference type="PROSITE" id="PS51257">
    <property type="entry name" value="PROKAR_LIPOPROTEIN"/>
    <property type="match status" value="1"/>
</dbReference>
<evidence type="ECO:0008006" key="3">
    <source>
        <dbReference type="Google" id="ProtNLM"/>
    </source>
</evidence>
<dbReference type="EMBL" id="BMFZ01000015">
    <property type="protein sequence ID" value="GGA60891.1"/>
    <property type="molecule type" value="Genomic_DNA"/>
</dbReference>
<organism evidence="1 2">
    <name type="scientific">Hafnia psychrotolerans</name>
    <dbReference type="NCBI Taxonomy" id="1477018"/>
    <lineage>
        <taxon>Bacteria</taxon>
        <taxon>Pseudomonadati</taxon>
        <taxon>Pseudomonadota</taxon>
        <taxon>Gammaproteobacteria</taxon>
        <taxon>Enterobacterales</taxon>
        <taxon>Hafniaceae</taxon>
        <taxon>Hafnia</taxon>
    </lineage>
</organism>
<comment type="caution">
    <text evidence="1">The sequence shown here is derived from an EMBL/GenBank/DDBJ whole genome shotgun (WGS) entry which is preliminary data.</text>
</comment>
<reference evidence="2" key="1">
    <citation type="journal article" date="2019" name="Int. J. Syst. Evol. Microbiol.">
        <title>The Global Catalogue of Microorganisms (GCM) 10K type strain sequencing project: providing services to taxonomists for standard genome sequencing and annotation.</title>
        <authorList>
            <consortium name="The Broad Institute Genomics Platform"/>
            <consortium name="The Broad Institute Genome Sequencing Center for Infectious Disease"/>
            <person name="Wu L."/>
            <person name="Ma J."/>
        </authorList>
    </citation>
    <scope>NUCLEOTIDE SEQUENCE [LARGE SCALE GENOMIC DNA]</scope>
    <source>
        <strain evidence="2">CGMCC 1.12806</strain>
    </source>
</reference>
<accession>A0ABQ1H800</accession>
<evidence type="ECO:0000313" key="1">
    <source>
        <dbReference type="EMBL" id="GGA60891.1"/>
    </source>
</evidence>
<keyword evidence="2" id="KW-1185">Reference proteome</keyword>
<sequence length="135" mass="15662">MIMQKERVFRKKYIFIVFFIAFLGCLTKVALDFSPYEQTIIRRESIGEFNTLYVTEGSAGATTKNTYKYYLYPSVKTEKEFLADVSDYPSVLFTSDSNVKMQLKGRDLYFTVKGTIYSFTNQSDSVFIYLNATPF</sequence>
<gene>
    <name evidence="1" type="ORF">GCM10011328_40430</name>
</gene>
<evidence type="ECO:0000313" key="2">
    <source>
        <dbReference type="Proteomes" id="UP000627464"/>
    </source>
</evidence>